<dbReference type="PANTHER" id="PTHR43806:SF11">
    <property type="entry name" value="CEREVISIN-RELATED"/>
    <property type="match status" value="1"/>
</dbReference>
<dbReference type="SUPFAM" id="SSF52743">
    <property type="entry name" value="Subtilisin-like"/>
    <property type="match status" value="1"/>
</dbReference>
<accession>A0ABW2L3W0</accession>
<dbReference type="Gene3D" id="3.40.50.200">
    <property type="entry name" value="Peptidase S8/S53 domain"/>
    <property type="match status" value="1"/>
</dbReference>
<dbReference type="Pfam" id="PF00082">
    <property type="entry name" value="Peptidase_S8"/>
    <property type="match status" value="1"/>
</dbReference>
<reference evidence="9" key="1">
    <citation type="journal article" date="2019" name="Int. J. Syst. Evol. Microbiol.">
        <title>The Global Catalogue of Microorganisms (GCM) 10K type strain sequencing project: providing services to taxonomists for standard genome sequencing and annotation.</title>
        <authorList>
            <consortium name="The Broad Institute Genomics Platform"/>
            <consortium name="The Broad Institute Genome Sequencing Center for Infectious Disease"/>
            <person name="Wu L."/>
            <person name="Ma J."/>
        </authorList>
    </citation>
    <scope>NUCLEOTIDE SEQUENCE [LARGE SCALE GENOMIC DNA]</scope>
    <source>
        <strain evidence="9">CGMCC 4.1467</strain>
    </source>
</reference>
<feature type="active site" description="Charge relay system" evidence="5">
    <location>
        <position position="216"/>
    </location>
</feature>
<keyword evidence="2 5" id="KW-0645">Protease</keyword>
<protein>
    <submittedName>
        <fullName evidence="8">S8 family serine peptidase</fullName>
    </submittedName>
</protein>
<comment type="similarity">
    <text evidence="1 5">Belongs to the peptidase S8 family.</text>
</comment>
<evidence type="ECO:0000256" key="3">
    <source>
        <dbReference type="ARBA" id="ARBA00022801"/>
    </source>
</evidence>
<keyword evidence="4 5" id="KW-0720">Serine protease</keyword>
<dbReference type="EMBL" id="JBHTBS010000001">
    <property type="protein sequence ID" value="MFC7336265.1"/>
    <property type="molecule type" value="Genomic_DNA"/>
</dbReference>
<dbReference type="PROSITE" id="PS00137">
    <property type="entry name" value="SUBTILASE_HIS"/>
    <property type="match status" value="1"/>
</dbReference>
<feature type="active site" description="Charge relay system" evidence="5">
    <location>
        <position position="362"/>
    </location>
</feature>
<dbReference type="RefSeq" id="WP_379709206.1">
    <property type="nucleotide sequence ID" value="NZ_JBHTBS010000001.1"/>
</dbReference>
<comment type="caution">
    <text evidence="8">The sequence shown here is derived from an EMBL/GenBank/DDBJ whole genome shotgun (WGS) entry which is preliminary data.</text>
</comment>
<feature type="active site" description="Charge relay system" evidence="5">
    <location>
        <position position="185"/>
    </location>
</feature>
<proteinExistence type="inferred from homology"/>
<name>A0ABW2L3W0_9BACT</name>
<evidence type="ECO:0000256" key="5">
    <source>
        <dbReference type="PROSITE-ProRule" id="PRU01240"/>
    </source>
</evidence>
<feature type="compositionally biased region" description="Basic and acidic residues" evidence="6">
    <location>
        <begin position="519"/>
        <end position="530"/>
    </location>
</feature>
<dbReference type="PANTHER" id="PTHR43806">
    <property type="entry name" value="PEPTIDASE S8"/>
    <property type="match status" value="1"/>
</dbReference>
<sequence length="530" mass="54157">MKSRSPWMILAVVVSLGLLIGVWFGQSASQTGESEQEIAQRERPAQKQASHEHSRIPKRQSLPTGKAAFDLDAIEAGAIQGQRWLRFSDRNAMEQFLKSLEGSGISVLASIDALNALRIGFTDSDGLASLLDGSEESGYIFPVTVPDVGAVDEGALGFGRSLLQWLGLEGSNEGAGAGVSVAVLDTGIGESSVFSDNIRRINLIDLPANLADLNGHGTAVASLIASQLGLSPGASLLSVRVANDNGTSDSFTLAQGVIAAADAGVNIINISMGSSGDSSILRSAIEYAQAAGAIIVASAGNDGASRISYPAAYEGVIAVGAVDANGNHLNFSNSGNVTISAPGLSVFAASPGDQGVLFTGTSSSAPVVSSAIAYVMQTQNVSAQQAINMLVQNANDAGAPGYDAALGAGYLDIGRINRLDDPTATDAAIASNFVTQGTNGSVLQVTVQNRGNTTLVNAPVQVTTPSGVVTLNVATLPAGKSQTFDIPLNSTSQQGQEIRIDSSVSLSSGGTDLNPSNNRRVDVHIPADAP</sequence>
<dbReference type="PRINTS" id="PR00723">
    <property type="entry name" value="SUBTILISIN"/>
</dbReference>
<feature type="domain" description="Peptidase S8/S53" evidence="7">
    <location>
        <begin position="176"/>
        <end position="409"/>
    </location>
</feature>
<organism evidence="8 9">
    <name type="scientific">Haloferula chungangensis</name>
    <dbReference type="NCBI Taxonomy" id="1048331"/>
    <lineage>
        <taxon>Bacteria</taxon>
        <taxon>Pseudomonadati</taxon>
        <taxon>Verrucomicrobiota</taxon>
        <taxon>Verrucomicrobiia</taxon>
        <taxon>Verrucomicrobiales</taxon>
        <taxon>Verrucomicrobiaceae</taxon>
        <taxon>Haloferula</taxon>
    </lineage>
</organism>
<evidence type="ECO:0000256" key="4">
    <source>
        <dbReference type="ARBA" id="ARBA00022825"/>
    </source>
</evidence>
<evidence type="ECO:0000313" key="9">
    <source>
        <dbReference type="Proteomes" id="UP001596472"/>
    </source>
</evidence>
<feature type="region of interest" description="Disordered" evidence="6">
    <location>
        <begin position="33"/>
        <end position="59"/>
    </location>
</feature>
<dbReference type="Proteomes" id="UP001596472">
    <property type="component" value="Unassembled WGS sequence"/>
</dbReference>
<dbReference type="InterPro" id="IPR000209">
    <property type="entry name" value="Peptidase_S8/S53_dom"/>
</dbReference>
<dbReference type="InterPro" id="IPR050131">
    <property type="entry name" value="Peptidase_S8_subtilisin-like"/>
</dbReference>
<evidence type="ECO:0000259" key="7">
    <source>
        <dbReference type="Pfam" id="PF00082"/>
    </source>
</evidence>
<keyword evidence="3 5" id="KW-0378">Hydrolase</keyword>
<evidence type="ECO:0000256" key="2">
    <source>
        <dbReference type="ARBA" id="ARBA00022670"/>
    </source>
</evidence>
<feature type="compositionally biased region" description="Polar residues" evidence="6">
    <location>
        <begin position="504"/>
        <end position="518"/>
    </location>
</feature>
<evidence type="ECO:0000256" key="6">
    <source>
        <dbReference type="SAM" id="MobiDB-lite"/>
    </source>
</evidence>
<dbReference type="PROSITE" id="PS51892">
    <property type="entry name" value="SUBTILASE"/>
    <property type="match status" value="1"/>
</dbReference>
<feature type="compositionally biased region" description="Basic and acidic residues" evidence="6">
    <location>
        <begin position="38"/>
        <end position="55"/>
    </location>
</feature>
<feature type="region of interest" description="Disordered" evidence="6">
    <location>
        <begin position="504"/>
        <end position="530"/>
    </location>
</feature>
<evidence type="ECO:0000313" key="8">
    <source>
        <dbReference type="EMBL" id="MFC7336265.1"/>
    </source>
</evidence>
<evidence type="ECO:0000256" key="1">
    <source>
        <dbReference type="ARBA" id="ARBA00011073"/>
    </source>
</evidence>
<dbReference type="InterPro" id="IPR022398">
    <property type="entry name" value="Peptidase_S8_His-AS"/>
</dbReference>
<gene>
    <name evidence="8" type="ORF">ACFQY0_03680</name>
</gene>
<dbReference type="InterPro" id="IPR015500">
    <property type="entry name" value="Peptidase_S8_subtilisin-rel"/>
</dbReference>
<keyword evidence="9" id="KW-1185">Reference proteome</keyword>
<dbReference type="InterPro" id="IPR036852">
    <property type="entry name" value="Peptidase_S8/S53_dom_sf"/>
</dbReference>